<dbReference type="Proteomes" id="UP001163046">
    <property type="component" value="Unassembled WGS sequence"/>
</dbReference>
<keyword evidence="2" id="KW-1185">Reference proteome</keyword>
<proteinExistence type="predicted"/>
<dbReference type="EMBL" id="MU826848">
    <property type="protein sequence ID" value="KAJ7371365.1"/>
    <property type="molecule type" value="Genomic_DNA"/>
</dbReference>
<evidence type="ECO:0000313" key="1">
    <source>
        <dbReference type="EMBL" id="KAJ7371365.1"/>
    </source>
</evidence>
<organism evidence="1 2">
    <name type="scientific">Desmophyllum pertusum</name>
    <dbReference type="NCBI Taxonomy" id="174260"/>
    <lineage>
        <taxon>Eukaryota</taxon>
        <taxon>Metazoa</taxon>
        <taxon>Cnidaria</taxon>
        <taxon>Anthozoa</taxon>
        <taxon>Hexacorallia</taxon>
        <taxon>Scleractinia</taxon>
        <taxon>Caryophylliina</taxon>
        <taxon>Caryophylliidae</taxon>
        <taxon>Desmophyllum</taxon>
    </lineage>
</organism>
<protein>
    <submittedName>
        <fullName evidence="1">Uncharacterized protein</fullName>
    </submittedName>
</protein>
<gene>
    <name evidence="1" type="ORF">OS493_026481</name>
</gene>
<sequence>MDMIKEKCYRSRFALFVGGDDIHKNGKGIRCREPSRLPLKQMKQLLKKRKLRKRMRISLSKNVPKTSSCYQMVVQSFLLKGMRFGIGRILRDGKEALESRKYVWKNGSSIVSSRKVIEYRSVNHRIKDVAAKLCGDIETNPGPVVVDCEKLFVLHIVKEML</sequence>
<comment type="caution">
    <text evidence="1">The sequence shown here is derived from an EMBL/GenBank/DDBJ whole genome shotgun (WGS) entry which is preliminary data.</text>
</comment>
<accession>A0A9W9YXV8</accession>
<name>A0A9W9YXV8_9CNID</name>
<reference evidence="1" key="1">
    <citation type="submission" date="2023-01" db="EMBL/GenBank/DDBJ databases">
        <title>Genome assembly of the deep-sea coral Lophelia pertusa.</title>
        <authorList>
            <person name="Herrera S."/>
            <person name="Cordes E."/>
        </authorList>
    </citation>
    <scope>NUCLEOTIDE SEQUENCE</scope>
    <source>
        <strain evidence="1">USNM1676648</strain>
        <tissue evidence="1">Polyp</tissue>
    </source>
</reference>
<evidence type="ECO:0000313" key="2">
    <source>
        <dbReference type="Proteomes" id="UP001163046"/>
    </source>
</evidence>
<dbReference type="AlphaFoldDB" id="A0A9W9YXV8"/>